<name>A0ABW0AUW6_9ACTN</name>
<feature type="region of interest" description="Disordered" evidence="1">
    <location>
        <begin position="43"/>
        <end position="62"/>
    </location>
</feature>
<dbReference type="InterPro" id="IPR024983">
    <property type="entry name" value="CHAT_dom"/>
</dbReference>
<feature type="compositionally biased region" description="Gly residues" evidence="1">
    <location>
        <begin position="43"/>
        <end position="60"/>
    </location>
</feature>
<dbReference type="EMBL" id="JBHSKP010000024">
    <property type="protein sequence ID" value="MFC5155639.1"/>
    <property type="molecule type" value="Genomic_DNA"/>
</dbReference>
<evidence type="ECO:0000259" key="2">
    <source>
        <dbReference type="Pfam" id="PF12770"/>
    </source>
</evidence>
<comment type="caution">
    <text evidence="3">The sequence shown here is derived from an EMBL/GenBank/DDBJ whole genome shotgun (WGS) entry which is preliminary data.</text>
</comment>
<feature type="compositionally biased region" description="Pro residues" evidence="1">
    <location>
        <begin position="729"/>
        <end position="738"/>
    </location>
</feature>
<evidence type="ECO:0000256" key="1">
    <source>
        <dbReference type="SAM" id="MobiDB-lite"/>
    </source>
</evidence>
<dbReference type="RefSeq" id="WP_344483558.1">
    <property type="nucleotide sequence ID" value="NZ_BAAASB010000021.1"/>
</dbReference>
<accession>A0ABW0AUW6</accession>
<protein>
    <submittedName>
        <fullName evidence="3">CHAT domain-containing protein</fullName>
    </submittedName>
</protein>
<proteinExistence type="predicted"/>
<feature type="region of interest" description="Disordered" evidence="1">
    <location>
        <begin position="728"/>
        <end position="750"/>
    </location>
</feature>
<evidence type="ECO:0000313" key="4">
    <source>
        <dbReference type="Proteomes" id="UP001596160"/>
    </source>
</evidence>
<sequence>MSLSGETGQGTGAPRARAARTVGEARAWINHAKVFGRSAAGLGAGEPGEAGDGGGAGFGFGPPDPAARDALIERLHALEGELAAGAGADDPTLALVRARLGGLYTLRHLVAPDDGDRAEGLRALNAARESGALDPKEETVAAVHKMGLLTPPVMLSGLDGTLPRLKELIELGERTGRDDPELDASLAELRDLVALLVPKMPDQRAAEQLSLLMEWLDQRPRDGQVMDPERFARAARETVAGLQPGSSHERLLDACLMLLGATGTPREGERGSDSEGDAGDMAGRIDRTILNLEVFAPGTIRPEELDALVTQFVGRPGVDESDTATAALARMAQGLRTGEPGDLEDAARLMSAAVRGAQGTPGKESDWLERFIGQLSPGLLSAAAVTGGSLTDRDRTRALLDALVGPGADGIDLPPGALTAQRDLLQANQSLRLQLRADQAYRDRDTALLEELLDEMLDLQDRADPDADWNVLIGFGLGMIHLFLALLEGGTVAVRTASAYFRQALEHPRIPALLRPMLETAWVPVVLLSSLFEPEPGPVLEAVERARAGLSAPSLVLDQPVRTRMVIALAFQSLHRTTGDPSHQDTGIAELELARRELTERHSPQVTHEVLWALARAYQERGDRDRDRGDRRAAVAAAQESLRSLAEEVLLQLGAEHGLEVARAAAERALLAVRWAADDGRVDKAVEVLENGRALVLRAAAVSAGVPEQLTARGEPELAEEWAGALRRLPPPAAPSPTPVDGTGGTGGPAALEEARAMAGQLLSTGEAAGFTIPSTLRRRALSVLRRPDGGRHSLRELLDAPGIEELREGLRAAGADALIHLVPGRGTADGLAVLVRPRGEPEILPLPGLGAPGREPLERYLDAGARRSAARDEDPGTRDEAHRRWEAALEALCDWAGPAVLAPVLGALGVPVPVSVPPADRGAPGTTAPPPVRITLVACGNLGAVPWHAGRLGPSATRPGRRVHACEYAVISYAASGGEFLRSVRRGRTPVGLRPVLVADPTGDLDWARDEVSALRTAFYPGGAAVHGWHQDAPEDAPGTPDDILAQLPGGDPAGPPASLLHLVVHGVAGLSPTDSVLRLAAPGGVFDPSSDAARLTVTRVMDVPGGRYAADGPLIVLSACETDLSSRDHDEALTPTTALLARGAADVVGSRWEVPDSASAVLMVVFHHHIAVRGLAPPDALRAAQLWMTDPDRRSVPGLRGDLLAKAERDPGSLAALSSWAAFIHQGNPAPRTGAGGTTA</sequence>
<gene>
    <name evidence="3" type="ORF">ACFPRH_28350</name>
</gene>
<keyword evidence="4" id="KW-1185">Reference proteome</keyword>
<evidence type="ECO:0000313" key="3">
    <source>
        <dbReference type="EMBL" id="MFC5155639.1"/>
    </source>
</evidence>
<dbReference type="Pfam" id="PF12770">
    <property type="entry name" value="CHAT"/>
    <property type="match status" value="1"/>
</dbReference>
<feature type="domain" description="CHAT" evidence="2">
    <location>
        <begin position="909"/>
        <end position="1230"/>
    </location>
</feature>
<organism evidence="3 4">
    <name type="scientific">Streptomyces amakusaensis</name>
    <dbReference type="NCBI Taxonomy" id="67271"/>
    <lineage>
        <taxon>Bacteria</taxon>
        <taxon>Bacillati</taxon>
        <taxon>Actinomycetota</taxon>
        <taxon>Actinomycetes</taxon>
        <taxon>Kitasatosporales</taxon>
        <taxon>Streptomycetaceae</taxon>
        <taxon>Streptomyces</taxon>
    </lineage>
</organism>
<dbReference type="Proteomes" id="UP001596160">
    <property type="component" value="Unassembled WGS sequence"/>
</dbReference>
<feature type="region of interest" description="Disordered" evidence="1">
    <location>
        <begin position="263"/>
        <end position="282"/>
    </location>
</feature>
<reference evidence="4" key="1">
    <citation type="journal article" date="2019" name="Int. J. Syst. Evol. Microbiol.">
        <title>The Global Catalogue of Microorganisms (GCM) 10K type strain sequencing project: providing services to taxonomists for standard genome sequencing and annotation.</title>
        <authorList>
            <consortium name="The Broad Institute Genomics Platform"/>
            <consortium name="The Broad Institute Genome Sequencing Center for Infectious Disease"/>
            <person name="Wu L."/>
            <person name="Ma J."/>
        </authorList>
    </citation>
    <scope>NUCLEOTIDE SEQUENCE [LARGE SCALE GENOMIC DNA]</scope>
    <source>
        <strain evidence="4">PCU 266</strain>
    </source>
</reference>